<feature type="domain" description="PSP1 C-terminal" evidence="2">
    <location>
        <begin position="650"/>
        <end position="735"/>
    </location>
</feature>
<feature type="region of interest" description="Disordered" evidence="1">
    <location>
        <begin position="319"/>
        <end position="342"/>
    </location>
</feature>
<dbReference type="InterPro" id="IPR047767">
    <property type="entry name" value="PSP1-like"/>
</dbReference>
<evidence type="ECO:0000256" key="1">
    <source>
        <dbReference type="SAM" id="MobiDB-lite"/>
    </source>
</evidence>
<protein>
    <recommendedName>
        <fullName evidence="2">PSP1 C-terminal domain-containing protein</fullName>
    </recommendedName>
</protein>
<dbReference type="Pfam" id="PF04468">
    <property type="entry name" value="PSP1"/>
    <property type="match status" value="1"/>
</dbReference>
<feature type="compositionally biased region" description="Polar residues" evidence="1">
    <location>
        <begin position="203"/>
        <end position="225"/>
    </location>
</feature>
<dbReference type="Proteomes" id="UP000324767">
    <property type="component" value="Unassembled WGS sequence"/>
</dbReference>
<gene>
    <name evidence="3" type="ORF">FRX48_01654</name>
</gene>
<accession>A0A5M8Q1R1</accession>
<dbReference type="PANTHER" id="PTHR43830:SF3">
    <property type="entry name" value="PROTEIN PSP1"/>
    <property type="match status" value="1"/>
</dbReference>
<feature type="region of interest" description="Disordered" evidence="1">
    <location>
        <begin position="751"/>
        <end position="783"/>
    </location>
</feature>
<feature type="compositionally biased region" description="Polar residues" evidence="1">
    <location>
        <begin position="774"/>
        <end position="783"/>
    </location>
</feature>
<feature type="compositionally biased region" description="Polar residues" evidence="1">
    <location>
        <begin position="169"/>
        <end position="180"/>
    </location>
</feature>
<dbReference type="InterPro" id="IPR007557">
    <property type="entry name" value="PSP1_C"/>
</dbReference>
<feature type="compositionally biased region" description="Polar residues" evidence="1">
    <location>
        <begin position="74"/>
        <end position="115"/>
    </location>
</feature>
<name>A0A5M8Q1R1_9LECA</name>
<evidence type="ECO:0000259" key="2">
    <source>
        <dbReference type="PROSITE" id="PS51411"/>
    </source>
</evidence>
<dbReference type="PANTHER" id="PTHR43830">
    <property type="entry name" value="PROTEIN PSP1"/>
    <property type="match status" value="1"/>
</dbReference>
<dbReference type="EMBL" id="VXIT01000002">
    <property type="protein sequence ID" value="KAA6414904.1"/>
    <property type="molecule type" value="Genomic_DNA"/>
</dbReference>
<comment type="caution">
    <text evidence="3">The sequence shown here is derived from an EMBL/GenBank/DDBJ whole genome shotgun (WGS) entry which is preliminary data.</text>
</comment>
<feature type="region of interest" description="Disordered" evidence="1">
    <location>
        <begin position="27"/>
        <end position="126"/>
    </location>
</feature>
<organism evidence="3 4">
    <name type="scientific">Lasallia pustulata</name>
    <dbReference type="NCBI Taxonomy" id="136370"/>
    <lineage>
        <taxon>Eukaryota</taxon>
        <taxon>Fungi</taxon>
        <taxon>Dikarya</taxon>
        <taxon>Ascomycota</taxon>
        <taxon>Pezizomycotina</taxon>
        <taxon>Lecanoromycetes</taxon>
        <taxon>OSLEUM clade</taxon>
        <taxon>Umbilicariomycetidae</taxon>
        <taxon>Umbilicariales</taxon>
        <taxon>Umbilicariaceae</taxon>
        <taxon>Lasallia</taxon>
    </lineage>
</organism>
<feature type="compositionally biased region" description="Low complexity" evidence="1">
    <location>
        <begin position="155"/>
        <end position="168"/>
    </location>
</feature>
<evidence type="ECO:0000313" key="3">
    <source>
        <dbReference type="EMBL" id="KAA6414904.1"/>
    </source>
</evidence>
<evidence type="ECO:0000313" key="4">
    <source>
        <dbReference type="Proteomes" id="UP000324767"/>
    </source>
</evidence>
<sequence>MQGQPSPAKRSSFSAFSGGNTSLLLEKAKAGIRRSTPDSEALASSDDEQDQHHQVHSGTYTLGAKPTRRLSWLSEVQSAPQRKGSLSGTATFSPASSHPTTPAGDQNSWGSNIVGSSGAMAGRGHSNSVSFPWSSAIWNNDSQKLPPSRLTEVLPSPTSLGPSGGSASYYNNDDPLTSPSLGRDNPVESAIPFPIPLHPTPKTYRSQSYSVGQMDSESSHANPNASGGHFPTGRNRNGASYAGVQSRPSRSSIRGELSHDASILGQLREVDDDDESSNGSEEGAQLVKTQARTIEQLAMENVLLRQEAARKLEQSNIKPNADNAHTVSNTLSPQSSTQESYLQGTFESGLDGTEYALDELEDPSPHPTHYYQNSGRRFSEYSANLGEQYPITGIPENRKLESVKKGHWQSSLGFGGIGEPSQSRRHSFANVATRHGSISSIGAEPLGIFAGPDHGIGLDARQGSPGGFGEGLARPSQGDNASYFSGMNPSTRGGEAYAPSISPSSLHHAYGMQGQYGRSQPQPRPNQLLYIVTFKCCRGEVFYVQEGTGLQVKPGDLVIVEADRGTDLGTVAHENVPWAKAKELKEHYAEEHYRWLMMFSRQGQNGPIAAQNPNGLPVASNGAQVSAVGGMGPPGQQGMQEPPNAELKPKMIKRLAQSHEIQTLRDKEGNEAKAKRVCQQKVAEHRLNMEILDAEFQMDWKKLTFYYFADSYINFNSLVTDLFKIYKTRIWMSAINPASFVTPTAGLQLPSGLGPGALGPERDHPHDRRRQKENTSFSNLGSSHIMSGSFEQIWDPTRDASVVHGTSFSQAYAPFHTISGRQLSQHLPDYGQTIPQSFASHAPYSVLSPNTIDRHHVDYNTSASGIGGGRKPHIGGSDWGHAFQGLSLGS</sequence>
<feature type="region of interest" description="Disordered" evidence="1">
    <location>
        <begin position="148"/>
        <end position="256"/>
    </location>
</feature>
<dbReference type="PROSITE" id="PS51411">
    <property type="entry name" value="PSP1_C"/>
    <property type="match status" value="1"/>
</dbReference>
<dbReference type="GO" id="GO:0005737">
    <property type="term" value="C:cytoplasm"/>
    <property type="evidence" value="ECO:0007669"/>
    <property type="project" value="TreeGrafter"/>
</dbReference>
<proteinExistence type="predicted"/>
<dbReference type="OrthoDB" id="243127at2759"/>
<dbReference type="AlphaFoldDB" id="A0A5M8Q1R1"/>
<feature type="compositionally biased region" description="Basic and acidic residues" evidence="1">
    <location>
        <begin position="760"/>
        <end position="773"/>
    </location>
</feature>
<reference evidence="3 4" key="1">
    <citation type="submission" date="2019-09" db="EMBL/GenBank/DDBJ databases">
        <title>The hologenome of the rock-dwelling lichen Lasallia pustulata.</title>
        <authorList>
            <person name="Greshake Tzovaras B."/>
            <person name="Segers F."/>
            <person name="Bicker A."/>
            <person name="Dal Grande F."/>
            <person name="Otte J."/>
            <person name="Hankeln T."/>
            <person name="Schmitt I."/>
            <person name="Ebersberger I."/>
        </authorList>
    </citation>
    <scope>NUCLEOTIDE SEQUENCE [LARGE SCALE GENOMIC DNA]</scope>
    <source>
        <strain evidence="3">A1-1</strain>
    </source>
</reference>